<dbReference type="InterPro" id="IPR038731">
    <property type="entry name" value="RgtA/B/C-like"/>
</dbReference>
<evidence type="ECO:0000256" key="6">
    <source>
        <dbReference type="ARBA" id="ARBA00022989"/>
    </source>
</evidence>
<evidence type="ECO:0000313" key="12">
    <source>
        <dbReference type="EMBL" id="MFC0564364.1"/>
    </source>
</evidence>
<dbReference type="EC" id="2.4.-.-" evidence="12"/>
<keyword evidence="7 9" id="KW-0472">Membrane</keyword>
<dbReference type="Proteomes" id="UP001589894">
    <property type="component" value="Unassembled WGS sequence"/>
</dbReference>
<feature type="compositionally biased region" description="Low complexity" evidence="8">
    <location>
        <begin position="535"/>
        <end position="551"/>
    </location>
</feature>
<evidence type="ECO:0000256" key="1">
    <source>
        <dbReference type="ARBA" id="ARBA00004651"/>
    </source>
</evidence>
<sequence>MSTPTAVRAEHSGRPAPARLRRLLPTRAGRLLRGRPTDPAWARPALMVLLAATAVLYLWNLTGRGWANTYYAGAVLSATQDWKAFFFGSVDAANFITVDKPPASLWLMALSGRVLGFSEFSMLLPQALAGVASVALLYATVRRWHGPAAGLLAGAALAVTPVAVLMFHYNNPDALLVLLLVLAAYATVRAVEEGDVRWLMLAGGALGFGFLTKMLQAFLVLPALALVYLVAAPTDWRRRVGHLLAGAAALLVTAGWWVAAVELWPASRRPYVGGSTDNSVLGLTFGYNGLGRILGGDGNPGGNGSPGGVQPPAGLDLPPGMELPAGGMGGFGGGTGVTRLFNDALGGQVSWLLPAALIALVAGLALTLRAPRTDRLRASLLLWGGWLLVTAAVFSFMSGIFHEYYTVALAPAIAALVGIGAHELWARRSGVPGRLGLLAMVVATGAWGFVLLNRTPQWYPALRAVLVVVSVVAAVALLIPGRRRPRVAVVGAVAALVTGLLGSVAYALPTASSGVGGPIPTAGPATGRAGGRPGGLRLPPGTELPAGMPALPGGGPAGMPGLGGAVDEQIAGLLRDTDTTWAAATVTTSEAAGLQLAAGRPVMGIGGFSGSDPTPTLADFQRYVAERKVRWFVASRGIGGGPGGRPPFAGADSPGGAAPGGGVPGAGPYPGAAGPMGGAGAAAEITRWVQDTFPATTVGGQTVYDLTKEKN</sequence>
<feature type="transmembrane region" description="Helical" evidence="9">
    <location>
        <begin position="349"/>
        <end position="368"/>
    </location>
</feature>
<accession>A0ABV6NVB0</accession>
<feature type="region of interest" description="Disordered" evidence="8">
    <location>
        <begin position="640"/>
        <end position="680"/>
    </location>
</feature>
<keyword evidence="13" id="KW-1185">Reference proteome</keyword>
<evidence type="ECO:0000256" key="5">
    <source>
        <dbReference type="ARBA" id="ARBA00022692"/>
    </source>
</evidence>
<feature type="domain" description="Putative mannosyltransferase YkcA/B-like C-terminal" evidence="11">
    <location>
        <begin position="576"/>
        <end position="640"/>
    </location>
</feature>
<dbReference type="Pfam" id="PF24878">
    <property type="entry name" value="YkcB_C"/>
    <property type="match status" value="1"/>
</dbReference>
<feature type="transmembrane region" description="Helical" evidence="9">
    <location>
        <begin position="147"/>
        <end position="167"/>
    </location>
</feature>
<feature type="region of interest" description="Disordered" evidence="8">
    <location>
        <begin position="517"/>
        <end position="562"/>
    </location>
</feature>
<dbReference type="InterPro" id="IPR050297">
    <property type="entry name" value="LipidA_mod_glycosyltrf_83"/>
</dbReference>
<feature type="transmembrane region" description="Helical" evidence="9">
    <location>
        <begin position="380"/>
        <end position="401"/>
    </location>
</feature>
<dbReference type="InterPro" id="IPR056785">
    <property type="entry name" value="YkcA/B-like_C"/>
</dbReference>
<evidence type="ECO:0000259" key="10">
    <source>
        <dbReference type="Pfam" id="PF13231"/>
    </source>
</evidence>
<keyword evidence="4 12" id="KW-0808">Transferase</keyword>
<evidence type="ECO:0000259" key="11">
    <source>
        <dbReference type="Pfam" id="PF24878"/>
    </source>
</evidence>
<keyword evidence="6 9" id="KW-1133">Transmembrane helix</keyword>
<dbReference type="PANTHER" id="PTHR33908:SF3">
    <property type="entry name" value="UNDECAPRENYL PHOSPHATE-ALPHA-4-AMINO-4-DEOXY-L-ARABINOSE ARABINOSYL TRANSFERASE"/>
    <property type="match status" value="1"/>
</dbReference>
<feature type="compositionally biased region" description="Low complexity" evidence="8">
    <location>
        <begin position="646"/>
        <end position="656"/>
    </location>
</feature>
<feature type="transmembrane region" description="Helical" evidence="9">
    <location>
        <begin position="487"/>
        <end position="508"/>
    </location>
</feature>
<feature type="transmembrane region" description="Helical" evidence="9">
    <location>
        <begin position="174"/>
        <end position="191"/>
    </location>
</feature>
<dbReference type="PANTHER" id="PTHR33908">
    <property type="entry name" value="MANNOSYLTRANSFERASE YKCB-RELATED"/>
    <property type="match status" value="1"/>
</dbReference>
<keyword evidence="3 12" id="KW-0328">Glycosyltransferase</keyword>
<evidence type="ECO:0000256" key="3">
    <source>
        <dbReference type="ARBA" id="ARBA00022676"/>
    </source>
</evidence>
<feature type="transmembrane region" description="Helical" evidence="9">
    <location>
        <begin position="458"/>
        <end position="480"/>
    </location>
</feature>
<evidence type="ECO:0000313" key="13">
    <source>
        <dbReference type="Proteomes" id="UP001589894"/>
    </source>
</evidence>
<evidence type="ECO:0000256" key="8">
    <source>
        <dbReference type="SAM" id="MobiDB-lite"/>
    </source>
</evidence>
<feature type="transmembrane region" description="Helical" evidence="9">
    <location>
        <begin position="243"/>
        <end position="264"/>
    </location>
</feature>
<dbReference type="EMBL" id="JBHLUE010000005">
    <property type="protein sequence ID" value="MFC0564364.1"/>
    <property type="molecule type" value="Genomic_DNA"/>
</dbReference>
<feature type="transmembrane region" description="Helical" evidence="9">
    <location>
        <begin position="407"/>
        <end position="426"/>
    </location>
</feature>
<feature type="compositionally biased region" description="Low complexity" evidence="8">
    <location>
        <begin position="518"/>
        <end position="527"/>
    </location>
</feature>
<evidence type="ECO:0000256" key="9">
    <source>
        <dbReference type="SAM" id="Phobius"/>
    </source>
</evidence>
<proteinExistence type="predicted"/>
<evidence type="ECO:0000256" key="7">
    <source>
        <dbReference type="ARBA" id="ARBA00023136"/>
    </source>
</evidence>
<dbReference type="RefSeq" id="WP_377337363.1">
    <property type="nucleotide sequence ID" value="NZ_JBHLUE010000005.1"/>
</dbReference>
<feature type="transmembrane region" description="Helical" evidence="9">
    <location>
        <begin position="40"/>
        <end position="59"/>
    </location>
</feature>
<organism evidence="12 13">
    <name type="scientific">Plantactinospora siamensis</name>
    <dbReference type="NCBI Taxonomy" id="555372"/>
    <lineage>
        <taxon>Bacteria</taxon>
        <taxon>Bacillati</taxon>
        <taxon>Actinomycetota</taxon>
        <taxon>Actinomycetes</taxon>
        <taxon>Micromonosporales</taxon>
        <taxon>Micromonosporaceae</taxon>
        <taxon>Plantactinospora</taxon>
    </lineage>
</organism>
<feature type="domain" description="Glycosyltransferase RgtA/B/C/D-like" evidence="10">
    <location>
        <begin position="99"/>
        <end position="257"/>
    </location>
</feature>
<protein>
    <submittedName>
        <fullName evidence="12">ArnT family glycosyltransferase</fullName>
        <ecNumber evidence="12">2.4.-.-</ecNumber>
    </submittedName>
</protein>
<comment type="caution">
    <text evidence="12">The sequence shown here is derived from an EMBL/GenBank/DDBJ whole genome shotgun (WGS) entry which is preliminary data.</text>
</comment>
<evidence type="ECO:0000256" key="4">
    <source>
        <dbReference type="ARBA" id="ARBA00022679"/>
    </source>
</evidence>
<gene>
    <name evidence="12" type="ORF">ACFFHU_09450</name>
</gene>
<keyword evidence="5 9" id="KW-0812">Transmembrane</keyword>
<comment type="subcellular location">
    <subcellularLocation>
        <location evidence="1">Cell membrane</location>
        <topology evidence="1">Multi-pass membrane protein</topology>
    </subcellularLocation>
</comment>
<feature type="transmembrane region" description="Helical" evidence="9">
    <location>
        <begin position="123"/>
        <end position="141"/>
    </location>
</feature>
<reference evidence="12 13" key="1">
    <citation type="submission" date="2024-09" db="EMBL/GenBank/DDBJ databases">
        <authorList>
            <person name="Sun Q."/>
            <person name="Mori K."/>
        </authorList>
    </citation>
    <scope>NUCLEOTIDE SEQUENCE [LARGE SCALE GENOMIC DNA]</scope>
    <source>
        <strain evidence="12 13">TBRC 2205</strain>
    </source>
</reference>
<dbReference type="GO" id="GO:0016757">
    <property type="term" value="F:glycosyltransferase activity"/>
    <property type="evidence" value="ECO:0007669"/>
    <property type="project" value="UniProtKB-KW"/>
</dbReference>
<name>A0ABV6NVB0_9ACTN</name>
<feature type="transmembrane region" description="Helical" evidence="9">
    <location>
        <begin position="435"/>
        <end position="452"/>
    </location>
</feature>
<dbReference type="Pfam" id="PF13231">
    <property type="entry name" value="PMT_2"/>
    <property type="match status" value="1"/>
</dbReference>
<keyword evidence="2" id="KW-1003">Cell membrane</keyword>
<feature type="transmembrane region" description="Helical" evidence="9">
    <location>
        <begin position="211"/>
        <end position="231"/>
    </location>
</feature>
<feature type="compositionally biased region" description="Gly residues" evidence="8">
    <location>
        <begin position="552"/>
        <end position="562"/>
    </location>
</feature>
<evidence type="ECO:0000256" key="2">
    <source>
        <dbReference type="ARBA" id="ARBA00022475"/>
    </source>
</evidence>